<proteinExistence type="predicted"/>
<dbReference type="RefSeq" id="WP_353647571.1">
    <property type="nucleotide sequence ID" value="NZ_CP159218.1"/>
</dbReference>
<dbReference type="AlphaFoldDB" id="A0AAU8DJI3"/>
<feature type="region of interest" description="Disordered" evidence="1">
    <location>
        <begin position="1"/>
        <end position="39"/>
    </location>
</feature>
<reference evidence="2" key="1">
    <citation type="submission" date="2024-05" db="EMBL/GenBank/DDBJ databases">
        <authorList>
            <person name="Cai S.Y."/>
            <person name="Jin L.M."/>
            <person name="Li H.R."/>
        </authorList>
    </citation>
    <scope>NUCLEOTIDE SEQUENCE</scope>
    <source>
        <strain evidence="2">A5-74</strain>
    </source>
</reference>
<name>A0AAU8DJI3_9ACTN</name>
<feature type="region of interest" description="Disordered" evidence="1">
    <location>
        <begin position="130"/>
        <end position="154"/>
    </location>
</feature>
<feature type="compositionally biased region" description="Pro residues" evidence="1">
    <location>
        <begin position="140"/>
        <end position="151"/>
    </location>
</feature>
<dbReference type="EMBL" id="CP159218">
    <property type="protein sequence ID" value="XCG61955.1"/>
    <property type="molecule type" value="Genomic_DNA"/>
</dbReference>
<gene>
    <name evidence="2" type="ORF">ABLG96_11725</name>
</gene>
<protein>
    <submittedName>
        <fullName evidence="2">Uncharacterized protein</fullName>
    </submittedName>
</protein>
<accession>A0AAU8DJI3</accession>
<evidence type="ECO:0000256" key="1">
    <source>
        <dbReference type="SAM" id="MobiDB-lite"/>
    </source>
</evidence>
<sequence>MARTDRRTYPATPSQGVEVGDPTPAGSARPSVRDPRTMPDLARRSVLMIGGTAALLTTAGCNPFSSTRVTRTEVVTAPPPIDPIDQLIAKTRLHYLRLVASVKLGSTATVLTPLRDDRRRHLQALLDEQARTTRQKADPPTQPGQTVPPPASAAQAVTLAATDVQDAQTAFTDALGSVSRYRATLFATIAASLAGHQEALS</sequence>
<evidence type="ECO:0000313" key="2">
    <source>
        <dbReference type="EMBL" id="XCG61955.1"/>
    </source>
</evidence>
<organism evidence="2">
    <name type="scientific">Nakamurella sp. A5-74</name>
    <dbReference type="NCBI Taxonomy" id="3158264"/>
    <lineage>
        <taxon>Bacteria</taxon>
        <taxon>Bacillati</taxon>
        <taxon>Actinomycetota</taxon>
        <taxon>Actinomycetes</taxon>
        <taxon>Nakamurellales</taxon>
        <taxon>Nakamurellaceae</taxon>
        <taxon>Nakamurella</taxon>
    </lineage>
</organism>